<sequence length="145" mass="15490">MPTGLQLHQRTPMGGAEGAEPTLCWADGEMAEAVVTCPSGELFLFPGAYQPGPAYPTALPPASFPQAQPPRRRLELSQTQLSPRGRVGSLQLHPYSQRGGSLPLLRTILFPILKKNPGWSDDSATPVPRDPTPSSGLCGHLHVCT</sequence>
<accession>A6I1H9</accession>
<dbReference type="Proteomes" id="UP000234681">
    <property type="component" value="Chromosome 8"/>
</dbReference>
<dbReference type="GO" id="GO:0016301">
    <property type="term" value="F:kinase activity"/>
    <property type="evidence" value="ECO:0007669"/>
    <property type="project" value="UniProtKB-KW"/>
</dbReference>
<proteinExistence type="predicted"/>
<evidence type="ECO:0000313" key="2">
    <source>
        <dbReference type="Proteomes" id="UP000234681"/>
    </source>
</evidence>
<dbReference type="EMBL" id="CH473954">
    <property type="protein sequence ID" value="EDL77750.1"/>
    <property type="molecule type" value="Genomic_DNA"/>
</dbReference>
<protein>
    <submittedName>
        <fullName evidence="1">Intestinal cell kinase, isoform CRA_b</fullName>
    </submittedName>
</protein>
<evidence type="ECO:0000313" key="1">
    <source>
        <dbReference type="EMBL" id="EDL77750.1"/>
    </source>
</evidence>
<keyword evidence="1" id="KW-0808">Transferase</keyword>
<name>A6I1H9_RAT</name>
<gene>
    <name evidence="1" type="primary">Ick</name>
    <name evidence="1" type="ORF">rCG_25142</name>
</gene>
<reference evidence="1 2" key="1">
    <citation type="submission" date="2005-09" db="EMBL/GenBank/DDBJ databases">
        <authorList>
            <person name="Mural R.J."/>
            <person name="Li P.W."/>
            <person name="Adams M.D."/>
            <person name="Amanatides P.G."/>
            <person name="Baden-Tillson H."/>
            <person name="Barnstead M."/>
            <person name="Chin S.H."/>
            <person name="Dew I."/>
            <person name="Evans C.A."/>
            <person name="Ferriera S."/>
            <person name="Flanigan M."/>
            <person name="Fosler C."/>
            <person name="Glodek A."/>
            <person name="Gu Z."/>
            <person name="Holt R.A."/>
            <person name="Jennings D."/>
            <person name="Kraft C.L."/>
            <person name="Lu F."/>
            <person name="Nguyen T."/>
            <person name="Nusskern D.R."/>
            <person name="Pfannkoch C.M."/>
            <person name="Sitter C."/>
            <person name="Sutton G.G."/>
            <person name="Venter J.C."/>
            <person name="Wang Z."/>
            <person name="Woodage T."/>
            <person name="Zheng X.H."/>
            <person name="Zhong F."/>
        </authorList>
    </citation>
    <scope>NUCLEOTIDE SEQUENCE [LARGE SCALE GENOMIC DNA]</scope>
    <source>
        <strain>BN</strain>
        <strain evidence="2">Sprague-Dawley</strain>
    </source>
</reference>
<organism evidence="1 2">
    <name type="scientific">Rattus norvegicus</name>
    <name type="common">Rat</name>
    <dbReference type="NCBI Taxonomy" id="10116"/>
    <lineage>
        <taxon>Eukaryota</taxon>
        <taxon>Metazoa</taxon>
        <taxon>Chordata</taxon>
        <taxon>Craniata</taxon>
        <taxon>Vertebrata</taxon>
        <taxon>Euteleostomi</taxon>
        <taxon>Mammalia</taxon>
        <taxon>Eutheria</taxon>
        <taxon>Euarchontoglires</taxon>
        <taxon>Glires</taxon>
        <taxon>Rodentia</taxon>
        <taxon>Myomorpha</taxon>
        <taxon>Muroidea</taxon>
        <taxon>Muridae</taxon>
        <taxon>Murinae</taxon>
        <taxon>Rattus</taxon>
    </lineage>
</organism>
<keyword evidence="1" id="KW-0418">Kinase</keyword>
<dbReference type="AlphaFoldDB" id="A6I1H9"/>